<protein>
    <recommendedName>
        <fullName evidence="6">UDP-glycosyltransferases domain-containing protein</fullName>
    </recommendedName>
</protein>
<keyword evidence="3" id="KW-0328">Glycosyltransferase</keyword>
<organism evidence="4 5">
    <name type="scientific">Lactuca sativa</name>
    <name type="common">Garden lettuce</name>
    <dbReference type="NCBI Taxonomy" id="4236"/>
    <lineage>
        <taxon>Eukaryota</taxon>
        <taxon>Viridiplantae</taxon>
        <taxon>Streptophyta</taxon>
        <taxon>Embryophyta</taxon>
        <taxon>Tracheophyta</taxon>
        <taxon>Spermatophyta</taxon>
        <taxon>Magnoliopsida</taxon>
        <taxon>eudicotyledons</taxon>
        <taxon>Gunneridae</taxon>
        <taxon>Pentapetalae</taxon>
        <taxon>asterids</taxon>
        <taxon>campanulids</taxon>
        <taxon>Asterales</taxon>
        <taxon>Asteraceae</taxon>
        <taxon>Cichorioideae</taxon>
        <taxon>Cichorieae</taxon>
        <taxon>Lactucinae</taxon>
        <taxon>Lactuca</taxon>
    </lineage>
</organism>
<name>A0A9R1VXM0_LACSA</name>
<dbReference type="PANTHER" id="PTHR48044:SF29">
    <property type="entry name" value="GLYCOSYLTRANSFERASE"/>
    <property type="match status" value="1"/>
</dbReference>
<keyword evidence="2 3" id="KW-0808">Transferase</keyword>
<dbReference type="GO" id="GO:0035251">
    <property type="term" value="F:UDP-glucosyltransferase activity"/>
    <property type="evidence" value="ECO:0000318"/>
    <property type="project" value="GO_Central"/>
</dbReference>
<sequence>MSNANFIWVLRFPKVEKKLSLSEALPLGFLERVKDMGLVIEGWAPQAKILCHKNICGFVSHCGWSSTMEAMKFGVPIIAMPMHLDQPVNARLVAEVGVGVCNACVSGLAIFSNSDASCLTNTRVPQIDACSDVKIRSPEVPEERYSRAEALPARSPVFVKIFQIYGETLLLQAVVLPDRLPIRVEVVRDGNGRLEREKMAEVVRHVVVSKLGEVVREKAKNISVDLRLKREEEIDATVVELLQLCCLGHRLRGVGKIEKTKSESFAIGSISLGGGNLRGELKSKKAWSKGLFKMACIRVDLWIGDPAWLGKLLYGLRASGTRRVTWVYSASCMKIGRNSASWKNNSASWLKIALDSASLFLDSASLVLRS</sequence>
<reference evidence="4 5" key="1">
    <citation type="journal article" date="2017" name="Nat. Commun.">
        <title>Genome assembly with in vitro proximity ligation data and whole-genome triplication in lettuce.</title>
        <authorList>
            <person name="Reyes-Chin-Wo S."/>
            <person name="Wang Z."/>
            <person name="Yang X."/>
            <person name="Kozik A."/>
            <person name="Arikit S."/>
            <person name="Song C."/>
            <person name="Xia L."/>
            <person name="Froenicke L."/>
            <person name="Lavelle D.O."/>
            <person name="Truco M.J."/>
            <person name="Xia R."/>
            <person name="Zhu S."/>
            <person name="Xu C."/>
            <person name="Xu H."/>
            <person name="Xu X."/>
            <person name="Cox K."/>
            <person name="Korf I."/>
            <person name="Meyers B.C."/>
            <person name="Michelmore R.W."/>
        </authorList>
    </citation>
    <scope>NUCLEOTIDE SEQUENCE [LARGE SCALE GENOMIC DNA]</scope>
    <source>
        <strain evidence="5">cv. Salinas</strain>
        <tissue evidence="4">Seedlings</tissue>
    </source>
</reference>
<evidence type="ECO:0000256" key="1">
    <source>
        <dbReference type="ARBA" id="ARBA00009995"/>
    </source>
</evidence>
<dbReference type="InterPro" id="IPR002213">
    <property type="entry name" value="UDP_glucos_trans"/>
</dbReference>
<dbReference type="Pfam" id="PF00201">
    <property type="entry name" value="UDPGT"/>
    <property type="match status" value="1"/>
</dbReference>
<comment type="similarity">
    <text evidence="1 3">Belongs to the UDP-glycosyltransferase family.</text>
</comment>
<comment type="caution">
    <text evidence="4">The sequence shown here is derived from an EMBL/GenBank/DDBJ whole genome shotgun (WGS) entry which is preliminary data.</text>
</comment>
<accession>A0A9R1VXM0</accession>
<dbReference type="InterPro" id="IPR035595">
    <property type="entry name" value="UDP_glycos_trans_CS"/>
</dbReference>
<dbReference type="CDD" id="cd03784">
    <property type="entry name" value="GT1_Gtf-like"/>
    <property type="match status" value="1"/>
</dbReference>
<evidence type="ECO:0008006" key="6">
    <source>
        <dbReference type="Google" id="ProtNLM"/>
    </source>
</evidence>
<gene>
    <name evidence="4" type="ORF">LSAT_V11C400158130</name>
</gene>
<dbReference type="AlphaFoldDB" id="A0A9R1VXM0"/>
<evidence type="ECO:0000313" key="5">
    <source>
        <dbReference type="Proteomes" id="UP000235145"/>
    </source>
</evidence>
<dbReference type="GO" id="GO:1901137">
    <property type="term" value="P:carbohydrate derivative biosynthetic process"/>
    <property type="evidence" value="ECO:0007669"/>
    <property type="project" value="UniProtKB-ARBA"/>
</dbReference>
<dbReference type="Proteomes" id="UP000235145">
    <property type="component" value="Unassembled WGS sequence"/>
</dbReference>
<proteinExistence type="inferred from homology"/>
<dbReference type="Gene3D" id="3.40.50.2000">
    <property type="entry name" value="Glycogen Phosphorylase B"/>
    <property type="match status" value="1"/>
</dbReference>
<evidence type="ECO:0000256" key="3">
    <source>
        <dbReference type="RuleBase" id="RU003718"/>
    </source>
</evidence>
<evidence type="ECO:0000256" key="2">
    <source>
        <dbReference type="ARBA" id="ARBA00022679"/>
    </source>
</evidence>
<dbReference type="EMBL" id="NBSK02000004">
    <property type="protein sequence ID" value="KAJ0212546.1"/>
    <property type="molecule type" value="Genomic_DNA"/>
</dbReference>
<keyword evidence="5" id="KW-1185">Reference proteome</keyword>
<evidence type="ECO:0000313" key="4">
    <source>
        <dbReference type="EMBL" id="KAJ0212546.1"/>
    </source>
</evidence>
<dbReference type="PROSITE" id="PS00375">
    <property type="entry name" value="UDPGT"/>
    <property type="match status" value="1"/>
</dbReference>
<dbReference type="SUPFAM" id="SSF53756">
    <property type="entry name" value="UDP-Glycosyltransferase/glycogen phosphorylase"/>
    <property type="match status" value="1"/>
</dbReference>
<dbReference type="PANTHER" id="PTHR48044">
    <property type="entry name" value="GLYCOSYLTRANSFERASE"/>
    <property type="match status" value="1"/>
</dbReference>